<keyword evidence="1" id="KW-0812">Transmembrane</keyword>
<evidence type="ECO:0000256" key="1">
    <source>
        <dbReference type="SAM" id="Phobius"/>
    </source>
</evidence>
<feature type="transmembrane region" description="Helical" evidence="1">
    <location>
        <begin position="24"/>
        <end position="42"/>
    </location>
</feature>
<evidence type="ECO:0000313" key="3">
    <source>
        <dbReference type="Proteomes" id="UP000604730"/>
    </source>
</evidence>
<feature type="transmembrane region" description="Helical" evidence="1">
    <location>
        <begin position="103"/>
        <end position="124"/>
    </location>
</feature>
<feature type="transmembrane region" description="Helical" evidence="1">
    <location>
        <begin position="167"/>
        <end position="191"/>
    </location>
</feature>
<reference evidence="2 3" key="1">
    <citation type="submission" date="2021-01" db="EMBL/GenBank/DDBJ databases">
        <title>Isolation and description of Catonella massiliensis sp. nov., a novel Catonella species, isolated from a stable periodontitis subject.</title>
        <authorList>
            <person name="Antezack A."/>
            <person name="Boxberger M."/>
            <person name="La Scola B."/>
            <person name="Monnet-Corti V."/>
        </authorList>
    </citation>
    <scope>NUCLEOTIDE SEQUENCE [LARGE SCALE GENOMIC DNA]</scope>
    <source>
        <strain evidence="2 3">Marseille-Q4567</strain>
    </source>
</reference>
<name>A0ABS1IXS7_9FIRM</name>
<dbReference type="Pfam" id="PF12730">
    <property type="entry name" value="ABC2_membrane_4"/>
    <property type="match status" value="2"/>
</dbReference>
<evidence type="ECO:0000313" key="2">
    <source>
        <dbReference type="EMBL" id="MBK5896701.1"/>
    </source>
</evidence>
<feature type="transmembrane region" description="Helical" evidence="1">
    <location>
        <begin position="365"/>
        <end position="385"/>
    </location>
</feature>
<feature type="transmembrane region" description="Helical" evidence="1">
    <location>
        <begin position="428"/>
        <end position="454"/>
    </location>
</feature>
<sequence length="505" mass="56343">MTHIVELPKLVHIEFMKSRHKHHFLLLIVMLVLNYFLLFKGIKNDGHQWLNVFYGIPLVNSILLSVYMAILASQTVDIENKGTMWNLISTLCSKRNIFLSKNLYGLIHIVLFCIIQMSCVGLLGRYLGFQGNVPNSVIMITFFAEVISGMILFQVQCLISLLFPSQFAALSIGFGGTLTGLFLAFISKIAWTPWSVLISLSCVRMDYEESTRTTNVFWELPTTTQIVVALIYLLCTFLIGLYLFSAIEPGEALGSSGRVRATHSLHSSIPAELIKLKRNPVWIPFILIPVISATIGTINFTQNQGVLHFTWGDLWTQHSIFLSFFFLAPLIGVVCSLQWRMEHLGSNWNLILSVTSPFKLFKDKWAATSFVSSLCIIWLVVIYVATGKILGIPDSIPTLFWSRILAMLISVMAITAVQNLLSLILHSFALPVAIAFLGCLSGVAFIMKGLYFLTPYSLLIYGAGSTSITENLNLPMVLISASIWIFASIAVGILFIKNTDVRTHV</sequence>
<feature type="transmembrane region" description="Helical" evidence="1">
    <location>
        <begin position="320"/>
        <end position="339"/>
    </location>
</feature>
<keyword evidence="1" id="KW-0472">Membrane</keyword>
<organism evidence="2 3">
    <name type="scientific">Catonella massiliensis</name>
    <dbReference type="NCBI Taxonomy" id="2799636"/>
    <lineage>
        <taxon>Bacteria</taxon>
        <taxon>Bacillati</taxon>
        <taxon>Bacillota</taxon>
        <taxon>Clostridia</taxon>
        <taxon>Lachnospirales</taxon>
        <taxon>Lachnospiraceae</taxon>
        <taxon>Catonella</taxon>
    </lineage>
</organism>
<feature type="transmembrane region" description="Helical" evidence="1">
    <location>
        <begin position="136"/>
        <end position="155"/>
    </location>
</feature>
<proteinExistence type="predicted"/>
<dbReference type="Proteomes" id="UP000604730">
    <property type="component" value="Unassembled WGS sequence"/>
</dbReference>
<feature type="transmembrane region" description="Helical" evidence="1">
    <location>
        <begin position="281"/>
        <end position="300"/>
    </location>
</feature>
<gene>
    <name evidence="2" type="ORF">JJN12_02725</name>
</gene>
<dbReference type="CDD" id="cd21809">
    <property type="entry name" value="ABC-2_lan_permease-like"/>
    <property type="match status" value="1"/>
</dbReference>
<feature type="transmembrane region" description="Helical" evidence="1">
    <location>
        <begin position="226"/>
        <end position="244"/>
    </location>
</feature>
<dbReference type="RefSeq" id="WP_208428259.1">
    <property type="nucleotide sequence ID" value="NZ_JAEPRJ010000001.1"/>
</dbReference>
<keyword evidence="3" id="KW-1185">Reference proteome</keyword>
<feature type="transmembrane region" description="Helical" evidence="1">
    <location>
        <begin position="400"/>
        <end position="421"/>
    </location>
</feature>
<keyword evidence="1" id="KW-1133">Transmembrane helix</keyword>
<feature type="transmembrane region" description="Helical" evidence="1">
    <location>
        <begin position="474"/>
        <end position="496"/>
    </location>
</feature>
<dbReference type="EMBL" id="JAEPRJ010000001">
    <property type="protein sequence ID" value="MBK5896701.1"/>
    <property type="molecule type" value="Genomic_DNA"/>
</dbReference>
<comment type="caution">
    <text evidence="2">The sequence shown here is derived from an EMBL/GenBank/DDBJ whole genome shotgun (WGS) entry which is preliminary data.</text>
</comment>
<protein>
    <submittedName>
        <fullName evidence="2">ABC transporter permease</fullName>
    </submittedName>
</protein>
<accession>A0ABS1IXS7</accession>
<feature type="transmembrane region" description="Helical" evidence="1">
    <location>
        <begin position="54"/>
        <end position="72"/>
    </location>
</feature>